<evidence type="ECO:0000313" key="2">
    <source>
        <dbReference type="EMBL" id="EDX09770.1"/>
    </source>
</evidence>
<dbReference type="GO" id="GO:0071694">
    <property type="term" value="P:maintenance of protein location in extracellular region"/>
    <property type="evidence" value="ECO:0007669"/>
    <property type="project" value="EnsemblMetazoa"/>
</dbReference>
<dbReference type="GO" id="GO:0048190">
    <property type="term" value="P:wing disc dorsal/ventral pattern formation"/>
    <property type="evidence" value="ECO:0007669"/>
    <property type="project" value="EnsemblMetazoa"/>
</dbReference>
<dbReference type="GO" id="GO:0045743">
    <property type="term" value="P:positive regulation of fibroblast growth factor receptor signaling pathway"/>
    <property type="evidence" value="ECO:0007669"/>
    <property type="project" value="EnsemblMetazoa"/>
</dbReference>
<dbReference type="GO" id="GO:0008052">
    <property type="term" value="P:sensory organ boundary specification"/>
    <property type="evidence" value="ECO:0007669"/>
    <property type="project" value="EnsemblMetazoa"/>
</dbReference>
<dbReference type="GO" id="GO:0007367">
    <property type="term" value="P:segment polarity determination"/>
    <property type="evidence" value="ECO:0007669"/>
    <property type="project" value="EnsemblMetazoa"/>
</dbReference>
<dbReference type="GO" id="GO:0016323">
    <property type="term" value="C:basolateral plasma membrane"/>
    <property type="evidence" value="ECO:0007669"/>
    <property type="project" value="EnsemblMetazoa"/>
</dbReference>
<reference evidence="2 3" key="1">
    <citation type="journal article" date="2007" name="Nature">
        <title>Evolution of genes and genomes on the Drosophila phylogeny.</title>
        <authorList>
            <consortium name="Drosophila 12 Genomes Consortium"/>
            <person name="Clark A.G."/>
            <person name="Eisen M.B."/>
            <person name="Smith D.R."/>
            <person name="Bergman C.M."/>
            <person name="Oliver B."/>
            <person name="Markow T.A."/>
            <person name="Kaufman T.C."/>
            <person name="Kellis M."/>
            <person name="Gelbart W."/>
            <person name="Iyer V.N."/>
            <person name="Pollard D.A."/>
            <person name="Sackton T.B."/>
            <person name="Larracuente A.M."/>
            <person name="Singh N.D."/>
            <person name="Abad J.P."/>
            <person name="Abt D.N."/>
            <person name="Adryan B."/>
            <person name="Aguade M."/>
            <person name="Akashi H."/>
            <person name="Anderson W.W."/>
            <person name="Aquadro C.F."/>
            <person name="Ardell D.H."/>
            <person name="Arguello R."/>
            <person name="Artieri C.G."/>
            <person name="Barbash D.A."/>
            <person name="Barker D."/>
            <person name="Barsanti P."/>
            <person name="Batterham P."/>
            <person name="Batzoglou S."/>
            <person name="Begun D."/>
            <person name="Bhutkar A."/>
            <person name="Blanco E."/>
            <person name="Bosak S.A."/>
            <person name="Bradley R.K."/>
            <person name="Brand A.D."/>
            <person name="Brent M.R."/>
            <person name="Brooks A.N."/>
            <person name="Brown R.H."/>
            <person name="Butlin R.K."/>
            <person name="Caggese C."/>
            <person name="Calvi B.R."/>
            <person name="Bernardo de Carvalho A."/>
            <person name="Caspi A."/>
            <person name="Castrezana S."/>
            <person name="Celniker S.E."/>
            <person name="Chang J.L."/>
            <person name="Chapple C."/>
            <person name="Chatterji S."/>
            <person name="Chinwalla A."/>
            <person name="Civetta A."/>
            <person name="Clifton S.W."/>
            <person name="Comeron J.M."/>
            <person name="Costello J.C."/>
            <person name="Coyne J.A."/>
            <person name="Daub J."/>
            <person name="David R.G."/>
            <person name="Delcher A.L."/>
            <person name="Delehaunty K."/>
            <person name="Do C.B."/>
            <person name="Ebling H."/>
            <person name="Edwards K."/>
            <person name="Eickbush T."/>
            <person name="Evans J.D."/>
            <person name="Filipski A."/>
            <person name="Findeiss S."/>
            <person name="Freyhult E."/>
            <person name="Fulton L."/>
            <person name="Fulton R."/>
            <person name="Garcia A.C."/>
            <person name="Gardiner A."/>
            <person name="Garfield D.A."/>
            <person name="Garvin B.E."/>
            <person name="Gibson G."/>
            <person name="Gilbert D."/>
            <person name="Gnerre S."/>
            <person name="Godfrey J."/>
            <person name="Good R."/>
            <person name="Gotea V."/>
            <person name="Gravely B."/>
            <person name="Greenberg A.J."/>
            <person name="Griffiths-Jones S."/>
            <person name="Gross S."/>
            <person name="Guigo R."/>
            <person name="Gustafson E.A."/>
            <person name="Haerty W."/>
            <person name="Hahn M.W."/>
            <person name="Halligan D.L."/>
            <person name="Halpern A.L."/>
            <person name="Halter G.M."/>
            <person name="Han M.V."/>
            <person name="Heger A."/>
            <person name="Hillier L."/>
            <person name="Hinrichs A.S."/>
            <person name="Holmes I."/>
            <person name="Hoskins R.A."/>
            <person name="Hubisz M.J."/>
            <person name="Hultmark D."/>
            <person name="Huntley M.A."/>
            <person name="Jaffe D.B."/>
            <person name="Jagadeeshan S."/>
            <person name="Jeck W.R."/>
            <person name="Johnson J."/>
            <person name="Jones C.D."/>
            <person name="Jordan W.C."/>
            <person name="Karpen G.H."/>
            <person name="Kataoka E."/>
            <person name="Keightley P.D."/>
            <person name="Kheradpour P."/>
            <person name="Kirkness E.F."/>
            <person name="Koerich L.B."/>
            <person name="Kristiansen K."/>
            <person name="Kudrna D."/>
            <person name="Kulathinal R.J."/>
            <person name="Kumar S."/>
            <person name="Kwok R."/>
            <person name="Lander E."/>
            <person name="Langley C.H."/>
            <person name="Lapoint R."/>
            <person name="Lazzaro B.P."/>
            <person name="Lee S.J."/>
            <person name="Levesque L."/>
            <person name="Li R."/>
            <person name="Lin C.F."/>
            <person name="Lin M.F."/>
            <person name="Lindblad-Toh K."/>
            <person name="Llopart A."/>
            <person name="Long M."/>
            <person name="Low L."/>
            <person name="Lozovsky E."/>
            <person name="Lu J."/>
            <person name="Luo M."/>
            <person name="Machado C.A."/>
            <person name="Makalowski W."/>
            <person name="Marzo M."/>
            <person name="Matsuda M."/>
            <person name="Matzkin L."/>
            <person name="McAllister B."/>
            <person name="McBride C.S."/>
            <person name="McKernan B."/>
            <person name="McKernan K."/>
            <person name="Mendez-Lago M."/>
            <person name="Minx P."/>
            <person name="Mollenhauer M.U."/>
            <person name="Montooth K."/>
            <person name="Mount S.M."/>
            <person name="Mu X."/>
            <person name="Myers E."/>
            <person name="Negre B."/>
            <person name="Newfeld S."/>
            <person name="Nielsen R."/>
            <person name="Noor M.A."/>
            <person name="O'Grady P."/>
            <person name="Pachter L."/>
            <person name="Papaceit M."/>
            <person name="Parisi M.J."/>
            <person name="Parisi M."/>
            <person name="Parts L."/>
            <person name="Pedersen J.S."/>
            <person name="Pesole G."/>
            <person name="Phillippy A.M."/>
            <person name="Ponting C.P."/>
            <person name="Pop M."/>
            <person name="Porcelli D."/>
            <person name="Powell J.R."/>
            <person name="Prohaska S."/>
            <person name="Pruitt K."/>
            <person name="Puig M."/>
            <person name="Quesneville H."/>
            <person name="Ram K.R."/>
            <person name="Rand D."/>
            <person name="Rasmussen M.D."/>
            <person name="Reed L.K."/>
            <person name="Reenan R."/>
            <person name="Reily A."/>
            <person name="Remington K.A."/>
            <person name="Rieger T.T."/>
            <person name="Ritchie M.G."/>
            <person name="Robin C."/>
            <person name="Rogers Y.H."/>
            <person name="Rohde C."/>
            <person name="Rozas J."/>
            <person name="Rubenfield M.J."/>
            <person name="Ruiz A."/>
            <person name="Russo S."/>
            <person name="Salzberg S.L."/>
            <person name="Sanchez-Gracia A."/>
            <person name="Saranga D.J."/>
            <person name="Sato H."/>
            <person name="Schaeffer S.W."/>
            <person name="Schatz M.C."/>
            <person name="Schlenke T."/>
            <person name="Schwartz R."/>
            <person name="Segarra C."/>
            <person name="Singh R.S."/>
            <person name="Sirot L."/>
            <person name="Sirota M."/>
            <person name="Sisneros N.B."/>
            <person name="Smith C.D."/>
            <person name="Smith T.F."/>
            <person name="Spieth J."/>
            <person name="Stage D.E."/>
            <person name="Stark A."/>
            <person name="Stephan W."/>
            <person name="Strausberg R.L."/>
            <person name="Strempel S."/>
            <person name="Sturgill D."/>
            <person name="Sutton G."/>
            <person name="Sutton G.G."/>
            <person name="Tao W."/>
            <person name="Teichmann S."/>
            <person name="Tobari Y.N."/>
            <person name="Tomimura Y."/>
            <person name="Tsolas J.M."/>
            <person name="Valente V.L."/>
            <person name="Venter E."/>
            <person name="Venter J.C."/>
            <person name="Vicario S."/>
            <person name="Vieira F.G."/>
            <person name="Vilella A.J."/>
            <person name="Villasante A."/>
            <person name="Walenz B."/>
            <person name="Wang J."/>
            <person name="Wasserman M."/>
            <person name="Watts T."/>
            <person name="Wilson D."/>
            <person name="Wilson R.K."/>
            <person name="Wing R.A."/>
            <person name="Wolfner M.F."/>
            <person name="Wong A."/>
            <person name="Wong G.K."/>
            <person name="Wu C.I."/>
            <person name="Wu G."/>
            <person name="Yamamoto D."/>
            <person name="Yang H.P."/>
            <person name="Yang S.P."/>
            <person name="Yorke J.A."/>
            <person name="Yoshida K."/>
            <person name="Zdobnov E."/>
            <person name="Zhang P."/>
            <person name="Zhang Y."/>
            <person name="Zimin A.V."/>
            <person name="Baldwin J."/>
            <person name="Abdouelleil A."/>
            <person name="Abdulkadir J."/>
            <person name="Abebe A."/>
            <person name="Abera B."/>
            <person name="Abreu J."/>
            <person name="Acer S.C."/>
            <person name="Aftuck L."/>
            <person name="Alexander A."/>
            <person name="An P."/>
            <person name="Anderson E."/>
            <person name="Anderson S."/>
            <person name="Arachi H."/>
            <person name="Azer M."/>
            <person name="Bachantsang P."/>
            <person name="Barry A."/>
            <person name="Bayul T."/>
            <person name="Berlin A."/>
            <person name="Bessette D."/>
            <person name="Bloom T."/>
            <person name="Blye J."/>
            <person name="Boguslavskiy L."/>
            <person name="Bonnet C."/>
            <person name="Boukhgalter B."/>
            <person name="Bourzgui I."/>
            <person name="Brown A."/>
            <person name="Cahill P."/>
            <person name="Channer S."/>
            <person name="Cheshatsang Y."/>
            <person name="Chuda L."/>
            <person name="Citroen M."/>
            <person name="Collymore A."/>
            <person name="Cooke P."/>
            <person name="Costello M."/>
            <person name="D'Aco K."/>
            <person name="Daza R."/>
            <person name="De Haan G."/>
            <person name="DeGray S."/>
            <person name="DeMaso C."/>
            <person name="Dhargay N."/>
            <person name="Dooley K."/>
            <person name="Dooley E."/>
            <person name="Doricent M."/>
            <person name="Dorje P."/>
            <person name="Dorjee K."/>
            <person name="Dupes A."/>
            <person name="Elong R."/>
            <person name="Falk J."/>
            <person name="Farina A."/>
            <person name="Faro S."/>
            <person name="Ferguson D."/>
            <person name="Fisher S."/>
            <person name="Foley C.D."/>
            <person name="Franke A."/>
            <person name="Friedrich D."/>
            <person name="Gadbois L."/>
            <person name="Gearin G."/>
            <person name="Gearin C.R."/>
            <person name="Giannoukos G."/>
            <person name="Goode T."/>
            <person name="Graham J."/>
            <person name="Grandbois E."/>
            <person name="Grewal S."/>
            <person name="Gyaltsen K."/>
            <person name="Hafez N."/>
            <person name="Hagos B."/>
            <person name="Hall J."/>
            <person name="Henson C."/>
            <person name="Hollinger A."/>
            <person name="Honan T."/>
            <person name="Huard M.D."/>
            <person name="Hughes L."/>
            <person name="Hurhula B."/>
            <person name="Husby M.E."/>
            <person name="Kamat A."/>
            <person name="Kanga B."/>
            <person name="Kashin S."/>
            <person name="Khazanovich D."/>
            <person name="Kisner P."/>
            <person name="Lance K."/>
            <person name="Lara M."/>
            <person name="Lee W."/>
            <person name="Lennon N."/>
            <person name="Letendre F."/>
            <person name="LeVine R."/>
            <person name="Lipovsky A."/>
            <person name="Liu X."/>
            <person name="Liu J."/>
            <person name="Liu S."/>
            <person name="Lokyitsang T."/>
            <person name="Lokyitsang Y."/>
            <person name="Lubonja R."/>
            <person name="Lui A."/>
            <person name="MacDonald P."/>
            <person name="Magnisalis V."/>
            <person name="Maru K."/>
            <person name="Matthews C."/>
            <person name="McCusker W."/>
            <person name="McDonough S."/>
            <person name="Mehta T."/>
            <person name="Meldrim J."/>
            <person name="Meneus L."/>
            <person name="Mihai O."/>
            <person name="Mihalev A."/>
            <person name="Mihova T."/>
            <person name="Mittelman R."/>
            <person name="Mlenga V."/>
            <person name="Montmayeur A."/>
            <person name="Mulrain L."/>
            <person name="Navidi A."/>
            <person name="Naylor J."/>
            <person name="Negash T."/>
            <person name="Nguyen T."/>
            <person name="Nguyen N."/>
            <person name="Nicol R."/>
            <person name="Norbu C."/>
            <person name="Norbu N."/>
            <person name="Novod N."/>
            <person name="O'Neill B."/>
            <person name="Osman S."/>
            <person name="Markiewicz E."/>
            <person name="Oyono O.L."/>
            <person name="Patti C."/>
            <person name="Phunkhang P."/>
            <person name="Pierre F."/>
            <person name="Priest M."/>
            <person name="Raghuraman S."/>
            <person name="Rege F."/>
            <person name="Reyes R."/>
            <person name="Rise C."/>
            <person name="Rogov P."/>
            <person name="Ross K."/>
            <person name="Ryan E."/>
            <person name="Settipalli S."/>
            <person name="Shea T."/>
            <person name="Sherpa N."/>
            <person name="Shi L."/>
            <person name="Shih D."/>
            <person name="Sparrow T."/>
            <person name="Spaulding J."/>
            <person name="Stalker J."/>
            <person name="Stange-Thomann N."/>
            <person name="Stavropoulos S."/>
            <person name="Stone C."/>
            <person name="Strader C."/>
            <person name="Tesfaye S."/>
            <person name="Thomson T."/>
            <person name="Thoulutsang Y."/>
            <person name="Thoulutsang D."/>
            <person name="Topham K."/>
            <person name="Topping I."/>
            <person name="Tsamla T."/>
            <person name="Vassiliev H."/>
            <person name="Vo A."/>
            <person name="Wangchuk T."/>
            <person name="Wangdi T."/>
            <person name="Weiand M."/>
            <person name="Wilkinson J."/>
            <person name="Wilson A."/>
            <person name="Yadav S."/>
            <person name="Young G."/>
            <person name="Yu Q."/>
            <person name="Zembek L."/>
            <person name="Zhong D."/>
            <person name="Zimmer A."/>
            <person name="Zwirko Z."/>
            <person name="Jaffe D.B."/>
            <person name="Alvarez P."/>
            <person name="Brockman W."/>
            <person name="Butler J."/>
            <person name="Chin C."/>
            <person name="Gnerre S."/>
            <person name="Grabherr M."/>
            <person name="Kleber M."/>
            <person name="Mauceli E."/>
            <person name="MacCallum I."/>
        </authorList>
    </citation>
    <scope>NUCLEOTIDE SEQUENCE [LARGE SCALE GENOMIC DNA]</scope>
    <source>
        <strain evidence="3">white501</strain>
    </source>
</reference>
<evidence type="ECO:0000256" key="1">
    <source>
        <dbReference type="SAM" id="SignalP"/>
    </source>
</evidence>
<dbReference type="HOGENOM" id="CLU_1972820_0_0_1"/>
<dbReference type="GO" id="GO:0002091">
    <property type="term" value="P:negative regulation of receptor internalization"/>
    <property type="evidence" value="ECO:0007669"/>
    <property type="project" value="EnsemblMetazoa"/>
</dbReference>
<dbReference type="GO" id="GO:0030513">
    <property type="term" value="P:positive regulation of BMP signaling pathway"/>
    <property type="evidence" value="ECO:0007669"/>
    <property type="project" value="EnsemblMetazoa"/>
</dbReference>
<dbReference type="Proteomes" id="UP000000304">
    <property type="component" value="Chromosome 3L"/>
</dbReference>
<dbReference type="GO" id="GO:0048813">
    <property type="term" value="P:dendrite morphogenesis"/>
    <property type="evidence" value="ECO:0007669"/>
    <property type="project" value="EnsemblMetazoa"/>
</dbReference>
<keyword evidence="1" id="KW-0732">Signal</keyword>
<dbReference type="AlphaFoldDB" id="B4QML6"/>
<dbReference type="GO" id="GO:0051726">
    <property type="term" value="P:regulation of cell cycle"/>
    <property type="evidence" value="ECO:0007669"/>
    <property type="project" value="EnsemblMetazoa"/>
</dbReference>
<feature type="signal peptide" evidence="1">
    <location>
        <begin position="1"/>
        <end position="26"/>
    </location>
</feature>
<evidence type="ECO:0000313" key="3">
    <source>
        <dbReference type="Proteomes" id="UP000000304"/>
    </source>
</evidence>
<dbReference type="STRING" id="7240.B4QML6"/>
<accession>B4QML6</accession>
<dbReference type="GO" id="GO:0030718">
    <property type="term" value="P:germ-line stem cell population maintenance"/>
    <property type="evidence" value="ECO:0007669"/>
    <property type="project" value="EnsemblMetazoa"/>
</dbReference>
<dbReference type="GO" id="GO:0008586">
    <property type="term" value="P:imaginal disc-derived wing vein morphogenesis"/>
    <property type="evidence" value="ECO:0007669"/>
    <property type="project" value="EnsemblMetazoa"/>
</dbReference>
<organism evidence="2 3">
    <name type="scientific">Drosophila simulans</name>
    <name type="common">Fruit fly</name>
    <dbReference type="NCBI Taxonomy" id="7240"/>
    <lineage>
        <taxon>Eukaryota</taxon>
        <taxon>Metazoa</taxon>
        <taxon>Ecdysozoa</taxon>
        <taxon>Arthropoda</taxon>
        <taxon>Hexapoda</taxon>
        <taxon>Insecta</taxon>
        <taxon>Pterygota</taxon>
        <taxon>Neoptera</taxon>
        <taxon>Endopterygota</taxon>
        <taxon>Diptera</taxon>
        <taxon>Brachycera</taxon>
        <taxon>Muscomorpha</taxon>
        <taxon>Ephydroidea</taxon>
        <taxon>Drosophilidae</taxon>
        <taxon>Drosophila</taxon>
        <taxon>Sophophora</taxon>
    </lineage>
</organism>
<proteinExistence type="predicted"/>
<dbReference type="GO" id="GO:0035592">
    <property type="term" value="P:establishment of protein localization to extracellular region"/>
    <property type="evidence" value="ECO:0007669"/>
    <property type="project" value="EnsemblMetazoa"/>
</dbReference>
<dbReference type="EMBL" id="CM000363">
    <property type="protein sequence ID" value="EDX09770.1"/>
    <property type="molecule type" value="Genomic_DNA"/>
</dbReference>
<sequence length="127" mass="13960">MAARSMRLAQLLLFTLLCGFVGLSAAKHLDLDGIHHHQHHLHSATTHHRRRLQRDSRAKDAVGGSTHQCDAVKSYFESIDIKSSGTYSEKGKVHAIRRVIISSVHLDMRAGAEAGGTLKEVKATNMV</sequence>
<protein>
    <submittedName>
        <fullName evidence="2">GD14132</fullName>
    </submittedName>
</protein>
<dbReference type="GO" id="GO:0045570">
    <property type="term" value="P:regulation of imaginal disc growth"/>
    <property type="evidence" value="ECO:0007669"/>
    <property type="project" value="EnsemblMetazoa"/>
</dbReference>
<dbReference type="OrthoDB" id="6380619at2759"/>
<dbReference type="GO" id="GO:0090263">
    <property type="term" value="P:positive regulation of canonical Wnt signaling pathway"/>
    <property type="evidence" value="ECO:0007669"/>
    <property type="project" value="EnsemblMetazoa"/>
</dbReference>
<dbReference type="GO" id="GO:0008407">
    <property type="term" value="P:chaeta morphogenesis"/>
    <property type="evidence" value="ECO:0007669"/>
    <property type="project" value="EnsemblMetazoa"/>
</dbReference>
<dbReference type="GO" id="GO:0007427">
    <property type="term" value="P:epithelial cell migration, open tracheal system"/>
    <property type="evidence" value="ECO:0007669"/>
    <property type="project" value="EnsemblMetazoa"/>
</dbReference>
<dbReference type="GO" id="GO:2001261">
    <property type="term" value="P:negative regulation of semaphorin-plexin signaling pathway"/>
    <property type="evidence" value="ECO:0007669"/>
    <property type="project" value="EnsemblMetazoa"/>
</dbReference>
<dbReference type="GO" id="GO:0009897">
    <property type="term" value="C:external side of plasma membrane"/>
    <property type="evidence" value="ECO:0007669"/>
    <property type="project" value="EnsemblMetazoa"/>
</dbReference>
<dbReference type="GO" id="GO:0048132">
    <property type="term" value="P:female germ-line stem cell asymmetric division"/>
    <property type="evidence" value="ECO:0007669"/>
    <property type="project" value="EnsemblMetazoa"/>
</dbReference>
<dbReference type="GO" id="GO:0048749">
    <property type="term" value="P:compound eye development"/>
    <property type="evidence" value="ECO:0007669"/>
    <property type="project" value="EnsemblMetazoa"/>
</dbReference>
<dbReference type="GO" id="GO:0008045">
    <property type="term" value="P:motor neuron axon guidance"/>
    <property type="evidence" value="ECO:0007669"/>
    <property type="project" value="EnsemblMetazoa"/>
</dbReference>
<dbReference type="OMA" id="HRSHMAK"/>
<keyword evidence="3" id="KW-1185">Reference proteome</keyword>
<dbReference type="GO" id="GO:0048100">
    <property type="term" value="P:wing disc anterior/posterior pattern formation"/>
    <property type="evidence" value="ECO:0007669"/>
    <property type="project" value="EnsemblMetazoa"/>
</dbReference>
<dbReference type="GO" id="GO:0045880">
    <property type="term" value="P:positive regulation of smoothened signaling pathway"/>
    <property type="evidence" value="ECO:0007669"/>
    <property type="project" value="EnsemblMetazoa"/>
</dbReference>
<gene>
    <name evidence="2" type="primary">Dsim\GD14132</name>
    <name evidence="2" type="ORF">Dsim_GD14132</name>
</gene>
<feature type="chain" id="PRO_5002824069" evidence="1">
    <location>
        <begin position="27"/>
        <end position="127"/>
    </location>
</feature>
<name>B4QML6_DROSI</name>
<dbReference type="GO" id="GO:0016324">
    <property type="term" value="C:apical plasma membrane"/>
    <property type="evidence" value="ECO:0007669"/>
    <property type="project" value="EnsemblMetazoa"/>
</dbReference>
<dbReference type="GO" id="GO:0007480">
    <property type="term" value="P:imaginal disc-derived leg morphogenesis"/>
    <property type="evidence" value="ECO:0007669"/>
    <property type="project" value="EnsemblMetazoa"/>
</dbReference>